<dbReference type="OrthoDB" id="5597043at2759"/>
<reference evidence="3 4" key="1">
    <citation type="submission" date="2016-07" db="EMBL/GenBank/DDBJ databases">
        <title>Pervasive Adenine N6-methylation of Active Genes in Fungi.</title>
        <authorList>
            <consortium name="DOE Joint Genome Institute"/>
            <person name="Mondo S.J."/>
            <person name="Dannebaum R.O."/>
            <person name="Kuo R.C."/>
            <person name="Labutti K."/>
            <person name="Haridas S."/>
            <person name="Kuo A."/>
            <person name="Salamov A."/>
            <person name="Ahrendt S.R."/>
            <person name="Lipzen A."/>
            <person name="Sullivan W."/>
            <person name="Andreopoulos W.B."/>
            <person name="Clum A."/>
            <person name="Lindquist E."/>
            <person name="Daum C."/>
            <person name="Ramamoorthy G.K."/>
            <person name="Gryganskyi A."/>
            <person name="Culley D."/>
            <person name="Magnuson J.K."/>
            <person name="James T.Y."/>
            <person name="O'Malley M.A."/>
            <person name="Stajich J.E."/>
            <person name="Spatafora J.W."/>
            <person name="Visel A."/>
            <person name="Grigoriev I.V."/>
        </authorList>
    </citation>
    <scope>NUCLEOTIDE SEQUENCE [LARGE SCALE GENOMIC DNA]</scope>
    <source>
        <strain evidence="3 4">PL171</strain>
    </source>
</reference>
<evidence type="ECO:0000313" key="4">
    <source>
        <dbReference type="Proteomes" id="UP000193411"/>
    </source>
</evidence>
<feature type="compositionally biased region" description="Low complexity" evidence="1">
    <location>
        <begin position="262"/>
        <end position="274"/>
    </location>
</feature>
<accession>A0A1Y2HJM7</accession>
<feature type="transmembrane region" description="Helical" evidence="2">
    <location>
        <begin position="98"/>
        <end position="117"/>
    </location>
</feature>
<protein>
    <submittedName>
        <fullName evidence="3">Uncharacterized protein</fullName>
    </submittedName>
</protein>
<evidence type="ECO:0000256" key="1">
    <source>
        <dbReference type="SAM" id="MobiDB-lite"/>
    </source>
</evidence>
<dbReference type="Proteomes" id="UP000193411">
    <property type="component" value="Unassembled WGS sequence"/>
</dbReference>
<name>A0A1Y2HJM7_9FUNG</name>
<keyword evidence="2" id="KW-1133">Transmembrane helix</keyword>
<gene>
    <name evidence="3" type="ORF">BCR44DRAFT_1435781</name>
</gene>
<dbReference type="EMBL" id="MCFL01000026">
    <property type="protein sequence ID" value="ORZ34775.1"/>
    <property type="molecule type" value="Genomic_DNA"/>
</dbReference>
<comment type="caution">
    <text evidence="3">The sequence shown here is derived from an EMBL/GenBank/DDBJ whole genome shotgun (WGS) entry which is preliminary data.</text>
</comment>
<evidence type="ECO:0000313" key="3">
    <source>
        <dbReference type="EMBL" id="ORZ34775.1"/>
    </source>
</evidence>
<feature type="transmembrane region" description="Helical" evidence="2">
    <location>
        <begin position="58"/>
        <end position="78"/>
    </location>
</feature>
<feature type="region of interest" description="Disordered" evidence="1">
    <location>
        <begin position="260"/>
        <end position="283"/>
    </location>
</feature>
<keyword evidence="2" id="KW-0812">Transmembrane</keyword>
<organism evidence="3 4">
    <name type="scientific">Catenaria anguillulae PL171</name>
    <dbReference type="NCBI Taxonomy" id="765915"/>
    <lineage>
        <taxon>Eukaryota</taxon>
        <taxon>Fungi</taxon>
        <taxon>Fungi incertae sedis</taxon>
        <taxon>Blastocladiomycota</taxon>
        <taxon>Blastocladiomycetes</taxon>
        <taxon>Blastocladiales</taxon>
        <taxon>Catenariaceae</taxon>
        <taxon>Catenaria</taxon>
    </lineage>
</organism>
<dbReference type="AlphaFoldDB" id="A0A1Y2HJM7"/>
<proteinExistence type="predicted"/>
<keyword evidence="2" id="KW-0472">Membrane</keyword>
<feature type="region of interest" description="Disordered" evidence="1">
    <location>
        <begin position="318"/>
        <end position="338"/>
    </location>
</feature>
<keyword evidence="4" id="KW-1185">Reference proteome</keyword>
<sequence>MPLATITLTLDDSDHCYVLPINDEFPADLILSRVPNGFLETRLQQLSKAATTWTPSPLFNLLPFLAPWFMIFPVLAVARDGAQDSSTRSSSGADWTGLIIVCTLAFFVSMSVGPIYIHKCLVRRHQALKCLLDEFTLLDAFQSDRHLLWRFPTRPDGDDSPNGVIEWHPESYETTVELVILAPTDCLDENGNIIALDSLLGGDRELSDGVVVHVDPELVAVADPPPAYSAMGEAAEKPPEYTMMPLTLYDAEFELHHGIGSGTASASSGGDNTSLPLGTQPGPMVRTVPIVDAPARTAARISRMLPPALTPIWPTFPGPHHPPATASSNCSSDFGEININDLAPPPRSASLFRAQQPSSPTVPLAALAAELLANSASAASAAMGAMVGSSSASTGIAAAAAAARNGSRRGSFSSAWAQCDSDVSRVDGDSVSVVIEL</sequence>
<evidence type="ECO:0000256" key="2">
    <source>
        <dbReference type="SAM" id="Phobius"/>
    </source>
</evidence>